<evidence type="ECO:0000313" key="2">
    <source>
        <dbReference type="EMBL" id="KAK2086852.1"/>
    </source>
</evidence>
<protein>
    <recommendedName>
        <fullName evidence="4">Basic proline-rich protein-like</fullName>
    </recommendedName>
</protein>
<feature type="compositionally biased region" description="Low complexity" evidence="1">
    <location>
        <begin position="226"/>
        <end position="238"/>
    </location>
</feature>
<feature type="region of interest" description="Disordered" evidence="1">
    <location>
        <begin position="169"/>
        <end position="305"/>
    </location>
</feature>
<evidence type="ECO:0000256" key="1">
    <source>
        <dbReference type="SAM" id="MobiDB-lite"/>
    </source>
</evidence>
<name>A0ABQ9TPZ4_SAGOE</name>
<proteinExistence type="predicted"/>
<feature type="compositionally biased region" description="Polar residues" evidence="1">
    <location>
        <begin position="328"/>
        <end position="341"/>
    </location>
</feature>
<feature type="compositionally biased region" description="Gly residues" evidence="1">
    <location>
        <begin position="293"/>
        <end position="302"/>
    </location>
</feature>
<comment type="caution">
    <text evidence="2">The sequence shown here is derived from an EMBL/GenBank/DDBJ whole genome shotgun (WGS) entry which is preliminary data.</text>
</comment>
<feature type="region of interest" description="Disordered" evidence="1">
    <location>
        <begin position="322"/>
        <end position="341"/>
    </location>
</feature>
<feature type="compositionally biased region" description="Polar residues" evidence="1">
    <location>
        <begin position="58"/>
        <end position="73"/>
    </location>
</feature>
<feature type="compositionally biased region" description="Pro residues" evidence="1">
    <location>
        <begin position="269"/>
        <end position="280"/>
    </location>
</feature>
<sequence>MRKQRPRGRVVLVGGETEKFPPPPLPGFQILGPERVQRGLRLRFRPPPSNGIPALDSGTPSAPPQGTFSSSGRQCALCHLTRRPRATPASNSPTLALARLSRGEALGAAPGRAPPPPPSLVQAAAAQTKETLPLRPSPAGPLRWDGHCVSPEALGRGGLRAYRRFKYQGEGRLRGALGGENKGGRDANAEEAAEQMRKPARTQAGGGGGGPHARSRDPRAALGFLPAPEGAAEARPGTPSQPPLCRDPGRGRGPRQSQPSRGRPRARGAPPPSVWPPPAFPARRALCSRPGAGARGGGGPGARGTYVSLWRSARRSLGTLRRWDSRLRSPSTVSSGGTARS</sequence>
<dbReference type="EMBL" id="JASSZA010000019">
    <property type="protein sequence ID" value="KAK2086852.1"/>
    <property type="molecule type" value="Genomic_DNA"/>
</dbReference>
<feature type="region of interest" description="Disordered" evidence="1">
    <location>
        <begin position="102"/>
        <end position="155"/>
    </location>
</feature>
<feature type="region of interest" description="Disordered" evidence="1">
    <location>
        <begin position="42"/>
        <end position="73"/>
    </location>
</feature>
<gene>
    <name evidence="2" type="ORF">P7K49_032759</name>
</gene>
<keyword evidence="3" id="KW-1185">Reference proteome</keyword>
<evidence type="ECO:0000313" key="3">
    <source>
        <dbReference type="Proteomes" id="UP001266305"/>
    </source>
</evidence>
<dbReference type="Proteomes" id="UP001266305">
    <property type="component" value="Unassembled WGS sequence"/>
</dbReference>
<evidence type="ECO:0008006" key="4">
    <source>
        <dbReference type="Google" id="ProtNLM"/>
    </source>
</evidence>
<reference evidence="2 3" key="1">
    <citation type="submission" date="2023-05" db="EMBL/GenBank/DDBJ databases">
        <title>B98-5 Cell Line De Novo Hybrid Assembly: An Optical Mapping Approach.</title>
        <authorList>
            <person name="Kananen K."/>
            <person name="Auerbach J.A."/>
            <person name="Kautto E."/>
            <person name="Blachly J.S."/>
        </authorList>
    </citation>
    <scope>NUCLEOTIDE SEQUENCE [LARGE SCALE GENOMIC DNA]</scope>
    <source>
        <strain evidence="2">B95-8</strain>
        <tissue evidence="2">Cell line</tissue>
    </source>
</reference>
<organism evidence="2 3">
    <name type="scientific">Saguinus oedipus</name>
    <name type="common">Cotton-top tamarin</name>
    <name type="synonym">Oedipomidas oedipus</name>
    <dbReference type="NCBI Taxonomy" id="9490"/>
    <lineage>
        <taxon>Eukaryota</taxon>
        <taxon>Metazoa</taxon>
        <taxon>Chordata</taxon>
        <taxon>Craniata</taxon>
        <taxon>Vertebrata</taxon>
        <taxon>Euteleostomi</taxon>
        <taxon>Mammalia</taxon>
        <taxon>Eutheria</taxon>
        <taxon>Euarchontoglires</taxon>
        <taxon>Primates</taxon>
        <taxon>Haplorrhini</taxon>
        <taxon>Platyrrhini</taxon>
        <taxon>Cebidae</taxon>
        <taxon>Callitrichinae</taxon>
        <taxon>Saguinus</taxon>
    </lineage>
</organism>
<accession>A0ABQ9TPZ4</accession>